<protein>
    <submittedName>
        <fullName evidence="2">Uncharacterized protein</fullName>
    </submittedName>
</protein>
<organism evidence="2 3">
    <name type="scientific">Gonapodya prolifera (strain JEL478)</name>
    <name type="common">Monoblepharis prolifera</name>
    <dbReference type="NCBI Taxonomy" id="1344416"/>
    <lineage>
        <taxon>Eukaryota</taxon>
        <taxon>Fungi</taxon>
        <taxon>Fungi incertae sedis</taxon>
        <taxon>Chytridiomycota</taxon>
        <taxon>Chytridiomycota incertae sedis</taxon>
        <taxon>Monoblepharidomycetes</taxon>
        <taxon>Monoblepharidales</taxon>
        <taxon>Gonapodyaceae</taxon>
        <taxon>Gonapodya</taxon>
    </lineage>
</organism>
<feature type="region of interest" description="Disordered" evidence="1">
    <location>
        <begin position="1"/>
        <end position="55"/>
    </location>
</feature>
<reference evidence="2 3" key="1">
    <citation type="journal article" date="2015" name="Genome Biol. Evol.">
        <title>Phylogenomic analyses indicate that early fungi evolved digesting cell walls of algal ancestors of land plants.</title>
        <authorList>
            <person name="Chang Y."/>
            <person name="Wang S."/>
            <person name="Sekimoto S."/>
            <person name="Aerts A.L."/>
            <person name="Choi C."/>
            <person name="Clum A."/>
            <person name="LaButti K.M."/>
            <person name="Lindquist E.A."/>
            <person name="Yee Ngan C."/>
            <person name="Ohm R.A."/>
            <person name="Salamov A.A."/>
            <person name="Grigoriev I.V."/>
            <person name="Spatafora J.W."/>
            <person name="Berbee M.L."/>
        </authorList>
    </citation>
    <scope>NUCLEOTIDE SEQUENCE [LARGE SCALE GENOMIC DNA]</scope>
    <source>
        <strain evidence="2 3">JEL478</strain>
    </source>
</reference>
<gene>
    <name evidence="2" type="ORF">M427DRAFT_61691</name>
</gene>
<name>A0A139A1W8_GONPJ</name>
<keyword evidence="3" id="KW-1185">Reference proteome</keyword>
<dbReference type="AlphaFoldDB" id="A0A139A1W8"/>
<feature type="compositionally biased region" description="Basic and acidic residues" evidence="1">
    <location>
        <begin position="113"/>
        <end position="124"/>
    </location>
</feature>
<dbReference type="Proteomes" id="UP000070544">
    <property type="component" value="Unassembled WGS sequence"/>
</dbReference>
<feature type="region of interest" description="Disordered" evidence="1">
    <location>
        <begin position="148"/>
        <end position="167"/>
    </location>
</feature>
<sequence>MAPPAPAAPTSSGGRPVYRMPPPPSVPTEDTPGVPSTDLLPLPVNRSPSGRGVKLQPQNAADLTALLASLGVQMDDPQHLQSLAEQLAMQESHLDDVETATKALQEVAGVVEPVHETKSPKPDLARAASVPPSPTAGSFDISSFLDFEGETDGAQDGAMDGVEGWGI</sequence>
<dbReference type="EMBL" id="KQ965816">
    <property type="protein sequence ID" value="KXS10741.1"/>
    <property type="molecule type" value="Genomic_DNA"/>
</dbReference>
<proteinExistence type="predicted"/>
<evidence type="ECO:0000313" key="3">
    <source>
        <dbReference type="Proteomes" id="UP000070544"/>
    </source>
</evidence>
<accession>A0A139A1W8</accession>
<feature type="region of interest" description="Disordered" evidence="1">
    <location>
        <begin position="113"/>
        <end position="141"/>
    </location>
</feature>
<evidence type="ECO:0000256" key="1">
    <source>
        <dbReference type="SAM" id="MobiDB-lite"/>
    </source>
</evidence>
<evidence type="ECO:0000313" key="2">
    <source>
        <dbReference type="EMBL" id="KXS10741.1"/>
    </source>
</evidence>